<sequence>MRTFMLIVSMTTFIFTGCHQQKKSESLVIEMTNPTDRYRNNAGIVIERSQLNNPDSTLLPVLYDNNGKLIVSQLDDIDQDGQWDELAFICNFAPNENRTATLTWVTSEKYPTFKDSIQTSAGKESFKQFTASGDSILQEADSIGLGEIAVYSNKATYPIGKPNYLLISEGPVRRIYGIDRKESKVSAGRIAEMVTIWAGHKGYEKEIALINMPPNTLLLTGIKDNVLNQDTTFRAYEYGYVALMAHTLEKKSYYTGMAIIIPDEYYTRRGYTAYKGLNLWYAELKPNAENKVTFYVYGAKEKDNEGFRSADYFEEFIDYETLYIDNPIEINLVN</sequence>
<dbReference type="Proteomes" id="UP000262954">
    <property type="component" value="Unassembled WGS sequence"/>
</dbReference>
<dbReference type="RefSeq" id="WP_337929351.1">
    <property type="nucleotide sequence ID" value="NZ_JAXVFC010000141.1"/>
</dbReference>
<protein>
    <recommendedName>
        <fullName evidence="3">DUF4861 domain-containing protein</fullName>
    </recommendedName>
</protein>
<evidence type="ECO:0000313" key="1">
    <source>
        <dbReference type="EMBL" id="HBJ07469.1"/>
    </source>
</evidence>
<accession>A0A354LYY0</accession>
<organism evidence="1 2">
    <name type="scientific">Coprobacter fastidiosus</name>
    <dbReference type="NCBI Taxonomy" id="1099853"/>
    <lineage>
        <taxon>Bacteria</taxon>
        <taxon>Pseudomonadati</taxon>
        <taxon>Bacteroidota</taxon>
        <taxon>Bacteroidia</taxon>
        <taxon>Bacteroidales</taxon>
        <taxon>Barnesiellaceae</taxon>
        <taxon>Coprobacter</taxon>
    </lineage>
</organism>
<comment type="caution">
    <text evidence="1">The sequence shown here is derived from an EMBL/GenBank/DDBJ whole genome shotgun (WGS) entry which is preliminary data.</text>
</comment>
<dbReference type="Pfam" id="PF16153">
    <property type="entry name" value="DUF4861"/>
    <property type="match status" value="2"/>
</dbReference>
<evidence type="ECO:0008006" key="3">
    <source>
        <dbReference type="Google" id="ProtNLM"/>
    </source>
</evidence>
<gene>
    <name evidence="1" type="ORF">DDY73_00545</name>
</gene>
<dbReference type="PROSITE" id="PS51257">
    <property type="entry name" value="PROKAR_LIPOPROTEIN"/>
    <property type="match status" value="1"/>
</dbReference>
<dbReference type="AlphaFoldDB" id="A0A354LYY0"/>
<reference evidence="1 2" key="1">
    <citation type="journal article" date="2018" name="Nat. Biotechnol.">
        <title>A standardized bacterial taxonomy based on genome phylogeny substantially revises the tree of life.</title>
        <authorList>
            <person name="Parks D.H."/>
            <person name="Chuvochina M."/>
            <person name="Waite D.W."/>
            <person name="Rinke C."/>
            <person name="Skarshewski A."/>
            <person name="Chaumeil P.A."/>
            <person name="Hugenholtz P."/>
        </authorList>
    </citation>
    <scope>NUCLEOTIDE SEQUENCE [LARGE SCALE GENOMIC DNA]</scope>
    <source>
        <strain evidence="1">UBA11482</strain>
    </source>
</reference>
<name>A0A354LYY0_9BACT</name>
<evidence type="ECO:0000313" key="2">
    <source>
        <dbReference type="Proteomes" id="UP000262954"/>
    </source>
</evidence>
<dbReference type="InterPro" id="IPR032342">
    <property type="entry name" value="DUF4861"/>
</dbReference>
<proteinExistence type="predicted"/>
<dbReference type="EMBL" id="DNWC01000009">
    <property type="protein sequence ID" value="HBJ07469.1"/>
    <property type="molecule type" value="Genomic_DNA"/>
</dbReference>